<gene>
    <name evidence="1" type="ORF">ECPE_LOCUS10671</name>
</gene>
<accession>A0A183AUN6</accession>
<protein>
    <submittedName>
        <fullName evidence="1 3">Uncharacterized protein</fullName>
    </submittedName>
</protein>
<reference evidence="1 2" key="2">
    <citation type="submission" date="2018-11" db="EMBL/GenBank/DDBJ databases">
        <authorList>
            <consortium name="Pathogen Informatics"/>
        </authorList>
    </citation>
    <scope>NUCLEOTIDE SEQUENCE [LARGE SCALE GENOMIC DNA]</scope>
    <source>
        <strain evidence="1 2">Egypt</strain>
    </source>
</reference>
<proteinExistence type="predicted"/>
<dbReference type="EMBL" id="UZAN01049475">
    <property type="protein sequence ID" value="VDP87436.1"/>
    <property type="molecule type" value="Genomic_DNA"/>
</dbReference>
<keyword evidence="2" id="KW-1185">Reference proteome</keyword>
<dbReference type="WBParaSite" id="ECPE_0001070301-mRNA-1">
    <property type="protein sequence ID" value="ECPE_0001070301-mRNA-1"/>
    <property type="gene ID" value="ECPE_0001070301"/>
</dbReference>
<evidence type="ECO:0000313" key="3">
    <source>
        <dbReference type="WBParaSite" id="ECPE_0001070301-mRNA-1"/>
    </source>
</evidence>
<organism evidence="3">
    <name type="scientific">Echinostoma caproni</name>
    <dbReference type="NCBI Taxonomy" id="27848"/>
    <lineage>
        <taxon>Eukaryota</taxon>
        <taxon>Metazoa</taxon>
        <taxon>Spiralia</taxon>
        <taxon>Lophotrochozoa</taxon>
        <taxon>Platyhelminthes</taxon>
        <taxon>Trematoda</taxon>
        <taxon>Digenea</taxon>
        <taxon>Plagiorchiida</taxon>
        <taxon>Echinostomata</taxon>
        <taxon>Echinostomatoidea</taxon>
        <taxon>Echinostomatidae</taxon>
        <taxon>Echinostoma</taxon>
    </lineage>
</organism>
<evidence type="ECO:0000313" key="2">
    <source>
        <dbReference type="Proteomes" id="UP000272942"/>
    </source>
</evidence>
<evidence type="ECO:0000313" key="1">
    <source>
        <dbReference type="EMBL" id="VDP87436.1"/>
    </source>
</evidence>
<dbReference type="AlphaFoldDB" id="A0A183AUN6"/>
<dbReference type="Proteomes" id="UP000272942">
    <property type="component" value="Unassembled WGS sequence"/>
</dbReference>
<reference evidence="3" key="1">
    <citation type="submission" date="2016-06" db="UniProtKB">
        <authorList>
            <consortium name="WormBaseParasite"/>
        </authorList>
    </citation>
    <scope>IDENTIFICATION</scope>
</reference>
<sequence>MESCCRQRSSKNRFCEKEMQVNGDQPLVTSPIAMKPSGYWTTCPVTVKMQPGKSWMLTLTDLKRSAQFTNVLPKTSSASSDEVKSGI</sequence>
<name>A0A183AUN6_9TREM</name>